<proteinExistence type="inferred from homology"/>
<dbReference type="InterPro" id="IPR036065">
    <property type="entry name" value="BolA-like_sf"/>
</dbReference>
<evidence type="ECO:0000256" key="1">
    <source>
        <dbReference type="RuleBase" id="RU003860"/>
    </source>
</evidence>
<dbReference type="PIRSF" id="PIRSF003113">
    <property type="entry name" value="BolA"/>
    <property type="match status" value="1"/>
</dbReference>
<dbReference type="Gene3D" id="3.30.300.90">
    <property type="entry name" value="BolA-like"/>
    <property type="match status" value="1"/>
</dbReference>
<comment type="similarity">
    <text evidence="1">Belongs to the BolA/IbaG family.</text>
</comment>
<dbReference type="Proteomes" id="UP000185944">
    <property type="component" value="Unassembled WGS sequence"/>
</dbReference>
<evidence type="ECO:0000313" key="2">
    <source>
        <dbReference type="EMBL" id="OAG31771.1"/>
    </source>
</evidence>
<protein>
    <submittedName>
        <fullName evidence="2">BolA protein</fullName>
    </submittedName>
</protein>
<dbReference type="InterPro" id="IPR002634">
    <property type="entry name" value="BolA"/>
</dbReference>
<organism evidence="2 3">
    <name type="scientific">Nematocida displodere</name>
    <dbReference type="NCBI Taxonomy" id="1805483"/>
    <lineage>
        <taxon>Eukaryota</taxon>
        <taxon>Fungi</taxon>
        <taxon>Fungi incertae sedis</taxon>
        <taxon>Microsporidia</taxon>
        <taxon>Nematocida</taxon>
    </lineage>
</organism>
<dbReference type="GeneID" id="93646596"/>
<dbReference type="Pfam" id="PF01722">
    <property type="entry name" value="BolA"/>
    <property type="match status" value="1"/>
</dbReference>
<dbReference type="AlphaFoldDB" id="A0A177EJY1"/>
<comment type="caution">
    <text evidence="2">The sequence shown here is derived from an EMBL/GenBank/DDBJ whole genome shotgun (WGS) entry which is preliminary data.</text>
</comment>
<evidence type="ECO:0000313" key="3">
    <source>
        <dbReference type="Proteomes" id="UP000185944"/>
    </source>
</evidence>
<dbReference type="SUPFAM" id="SSF82657">
    <property type="entry name" value="BolA-like"/>
    <property type="match status" value="1"/>
</dbReference>
<dbReference type="OrthoDB" id="411584at2759"/>
<dbReference type="RefSeq" id="XP_067545372.1">
    <property type="nucleotide sequence ID" value="XM_067687664.1"/>
</dbReference>
<dbReference type="STRING" id="1805483.A0A177EJY1"/>
<gene>
    <name evidence="2" type="ORF">NEDG_00246</name>
</gene>
<dbReference type="VEuPathDB" id="MicrosporidiaDB:NEDG_00246"/>
<reference evidence="2 3" key="1">
    <citation type="submission" date="2016-02" db="EMBL/GenBank/DDBJ databases">
        <title>Discovery of a natural microsporidian pathogen with a broad tissue tropism in Caenorhabditis elegans.</title>
        <authorList>
            <person name="Luallen R.J."/>
            <person name="Reinke A.W."/>
            <person name="Tong L."/>
            <person name="Botts M.R."/>
            <person name="Felix M.-A."/>
            <person name="Troemel E.R."/>
        </authorList>
    </citation>
    <scope>NUCLEOTIDE SEQUENCE [LARGE SCALE GENOMIC DNA]</scope>
    <source>
        <strain evidence="2 3">JUm2807</strain>
    </source>
</reference>
<name>A0A177EJY1_9MICR</name>
<accession>A0A177EJY1</accession>
<dbReference type="EMBL" id="LTDL01000014">
    <property type="protein sequence ID" value="OAG31771.1"/>
    <property type="molecule type" value="Genomic_DNA"/>
</dbReference>
<sequence length="95" mass="10820">MSRIKRVAEEIRRAYPEADVKIIDDTPNHIGHREIVDIATPVEMHLIIKIVADEFEHMTPLEATKAVNRLIKQEFDTGLHAITLECIAPPTKPEQ</sequence>
<keyword evidence="3" id="KW-1185">Reference proteome</keyword>